<dbReference type="GO" id="GO:0005829">
    <property type="term" value="C:cytosol"/>
    <property type="evidence" value="ECO:0007669"/>
    <property type="project" value="TreeGrafter"/>
</dbReference>
<comment type="similarity">
    <text evidence="1 2">Belongs to the UPF0301 (AlgH) family.</text>
</comment>
<organism evidence="3 4">
    <name type="scientific">Alloalcanivorax xenomutans</name>
    <dbReference type="NCBI Taxonomy" id="1094342"/>
    <lineage>
        <taxon>Bacteria</taxon>
        <taxon>Pseudomonadati</taxon>
        <taxon>Pseudomonadota</taxon>
        <taxon>Gammaproteobacteria</taxon>
        <taxon>Oceanospirillales</taxon>
        <taxon>Alcanivoracaceae</taxon>
        <taxon>Alloalcanivorax</taxon>
    </lineage>
</organism>
<dbReference type="PANTHER" id="PTHR30327">
    <property type="entry name" value="UNCHARACTERIZED PROTEIN YQGE"/>
    <property type="match status" value="1"/>
</dbReference>
<evidence type="ECO:0000313" key="3">
    <source>
        <dbReference type="EMBL" id="MCE7507344.1"/>
    </source>
</evidence>
<dbReference type="KEGG" id="axe:P40_00365"/>
<dbReference type="Proteomes" id="UP001107961">
    <property type="component" value="Unassembled WGS sequence"/>
</dbReference>
<dbReference type="PANTHER" id="PTHR30327:SF1">
    <property type="entry name" value="UPF0301 PROTEIN YQGE"/>
    <property type="match status" value="1"/>
</dbReference>
<dbReference type="RefSeq" id="WP_022997464.1">
    <property type="nucleotide sequence ID" value="NZ_CBDDTQ010000003.1"/>
</dbReference>
<evidence type="ECO:0000256" key="1">
    <source>
        <dbReference type="ARBA" id="ARBA00009600"/>
    </source>
</evidence>
<dbReference type="Pfam" id="PF02622">
    <property type="entry name" value="DUF179"/>
    <property type="match status" value="1"/>
</dbReference>
<dbReference type="NCBIfam" id="NF001266">
    <property type="entry name" value="PRK00228.1-1"/>
    <property type="match status" value="1"/>
</dbReference>
<dbReference type="SUPFAM" id="SSF143456">
    <property type="entry name" value="VC0467-like"/>
    <property type="match status" value="1"/>
</dbReference>
<comment type="caution">
    <text evidence="3">The sequence shown here is derived from an EMBL/GenBank/DDBJ whole genome shotgun (WGS) entry which is preliminary data.</text>
</comment>
<keyword evidence="4" id="KW-1185">Reference proteome</keyword>
<reference evidence="3" key="1">
    <citation type="submission" date="2022-01" db="EMBL/GenBank/DDBJ databases">
        <authorList>
            <person name="Karlyshev A.V."/>
            <person name="Jaspars M."/>
        </authorList>
    </citation>
    <scope>NUCLEOTIDE SEQUENCE</scope>
    <source>
        <strain evidence="3">AGSA3-2</strain>
    </source>
</reference>
<proteinExistence type="inferred from homology"/>
<dbReference type="HAMAP" id="MF_00758">
    <property type="entry name" value="UPF0301"/>
    <property type="match status" value="1"/>
</dbReference>
<dbReference type="GeneID" id="94684826"/>
<accession>A0A9Q3ZEX8</accession>
<evidence type="ECO:0000313" key="4">
    <source>
        <dbReference type="Proteomes" id="UP001107961"/>
    </source>
</evidence>
<gene>
    <name evidence="3" type="ORF">LZG35_01755</name>
</gene>
<dbReference type="Gene3D" id="3.40.1740.10">
    <property type="entry name" value="VC0467-like"/>
    <property type="match status" value="1"/>
</dbReference>
<evidence type="ECO:0000256" key="2">
    <source>
        <dbReference type="HAMAP-Rule" id="MF_00758"/>
    </source>
</evidence>
<protein>
    <recommendedName>
        <fullName evidence="2">UPF0301 protein LZG35_01755</fullName>
    </recommendedName>
</protein>
<name>A0A9Q3ZEX8_9GAMM</name>
<dbReference type="InterPro" id="IPR003774">
    <property type="entry name" value="AlgH-like"/>
</dbReference>
<sequence length="187" mass="20518">MTHNSLKHQFLIAMPQLDDPNFDRTVTYVVEHNPEGAMGLTLNRPAGLSLHDILADMEIEVEVPPSSRHQVVAGGPIQQEAGFVLHRDVERHWQSTLMLADGLCMTTSRDILEAIAVGEGPESTLVCLGYAGWSEGQLEQELADNVWLSTPSAPELVFEIPFEQRWHAAAARMGVDMSLIATQVGHG</sequence>
<dbReference type="EMBL" id="JAJVKT010000002">
    <property type="protein sequence ID" value="MCE7507344.1"/>
    <property type="molecule type" value="Genomic_DNA"/>
</dbReference>
<dbReference type="AlphaFoldDB" id="A0A9Q3ZEX8"/>